<dbReference type="PANTHER" id="PTHR32208:SF21">
    <property type="entry name" value="LOW QUALITY PROTEIN: ALDEHYDE OXIDASE GLOX-LIKE"/>
    <property type="match status" value="1"/>
</dbReference>
<dbReference type="InterPro" id="IPR014756">
    <property type="entry name" value="Ig_E-set"/>
</dbReference>
<accession>A0A2U1FFL4</accession>
<feature type="domain" description="Glyoxal oxidase N-terminal" evidence="2">
    <location>
        <begin position="420"/>
        <end position="543"/>
    </location>
</feature>
<dbReference type="InterPro" id="IPR015202">
    <property type="entry name" value="GO-like_E_set"/>
</dbReference>
<dbReference type="InterPro" id="IPR013783">
    <property type="entry name" value="Ig-like_fold"/>
</dbReference>
<reference evidence="5 6" key="1">
    <citation type="submission" date="2018-04" db="EMBL/GenBank/DDBJ databases">
        <title>Genomic Encyclopedia of Type Strains, Phase IV (KMG-IV): sequencing the most valuable type-strain genomes for metagenomic binning, comparative biology and taxonomic classification.</title>
        <authorList>
            <person name="Goeker M."/>
        </authorList>
    </citation>
    <scope>NUCLEOTIDE SEQUENCE [LARGE SCALE GENOMIC DNA]</scope>
    <source>
        <strain evidence="5 6">DSM 45771</strain>
    </source>
</reference>
<dbReference type="InterPro" id="IPR009880">
    <property type="entry name" value="Glyoxal_oxidase_N"/>
</dbReference>
<dbReference type="Pfam" id="PF21110">
    <property type="entry name" value="GlxA"/>
    <property type="match status" value="1"/>
</dbReference>
<feature type="domain" description="Galactose oxidase-like Early set" evidence="3">
    <location>
        <begin position="550"/>
        <end position="643"/>
    </location>
</feature>
<protein>
    <submittedName>
        <fullName evidence="5">Uncharacterized protein DUF1929</fullName>
    </submittedName>
</protein>
<dbReference type="Pfam" id="PF09118">
    <property type="entry name" value="GO-like_E_set"/>
    <property type="match status" value="1"/>
</dbReference>
<evidence type="ECO:0000259" key="4">
    <source>
        <dbReference type="Pfam" id="PF21110"/>
    </source>
</evidence>
<evidence type="ECO:0000259" key="3">
    <source>
        <dbReference type="Pfam" id="PF09118"/>
    </source>
</evidence>
<proteinExistence type="predicted"/>
<feature type="domain" description="GlxA-like beta barrel" evidence="4">
    <location>
        <begin position="150"/>
        <end position="250"/>
    </location>
</feature>
<dbReference type="GO" id="GO:0005975">
    <property type="term" value="P:carbohydrate metabolic process"/>
    <property type="evidence" value="ECO:0007669"/>
    <property type="project" value="UniProtKB-ARBA"/>
</dbReference>
<dbReference type="SUPFAM" id="SSF50965">
    <property type="entry name" value="Galactose oxidase, central domain"/>
    <property type="match status" value="2"/>
</dbReference>
<dbReference type="EMBL" id="QEKW01000004">
    <property type="protein sequence ID" value="PVZ10962.1"/>
    <property type="molecule type" value="Genomic_DNA"/>
</dbReference>
<keyword evidence="1" id="KW-0732">Signal</keyword>
<evidence type="ECO:0000313" key="5">
    <source>
        <dbReference type="EMBL" id="PVZ10962.1"/>
    </source>
</evidence>
<sequence length="652" mass="70612">MIEQGLTRRVKRLLLLVVVPAVMLGVNIPPAWSWISELRHQRLINSQEYKEQFGKWDVVELPDDQKVNAIHSAVLPTGRILLIAGSGNKENMFAAGTFKSLVYDPATGRSRIIPTPADMFCSGHTFLASGNLLVAGGTQRYERLDGAVTHAGGGILVKNENPDSPVQSFPAGTEFRSPEGLVYRATHAFEVEPATKVATRRGATVTASETPVFAEAVEPGPRYVAQGPKQYVVGGVAAAEAQNIYALGQAMTLQKQNYQGLENSYEFNPYTETYERVGDMDFKRWYPTLTGLADGTVLAVSGLDGTGEILYGQNEIYDPATRTWAERKDLTQYFPTYPAIFQTAREDVLFYSGANSGYGPAEQGRIPGFWDLRTNLLTPVPGMRDPDLLETAGSAWAGPVQDQRIAVVGGGGVGESPRSTARIDVIDLDSPNPTWQPGPMLPEGTRYPNLTTLPDDTMLISNGSRDYRGKGASDNHNARIYRPQTNTLDYAADPQVGRNYHSASMLLPDGRVMTVGSDPLFDDAANTIPGSFEQRIEIFTPPYLFRGPQPTIADAPPAVAPGDTVTVATPDASRIATARLMAPMASTHVTDTHQRSIALDMTRTASGVSITVPEEPTIAPPGRYMLFLVDERGVPSVGRWIEVPAGGDVEAT</sequence>
<dbReference type="InterPro" id="IPR037293">
    <property type="entry name" value="Gal_Oxidase_central_sf"/>
</dbReference>
<keyword evidence="6" id="KW-1185">Reference proteome</keyword>
<evidence type="ECO:0000259" key="2">
    <source>
        <dbReference type="Pfam" id="PF07250"/>
    </source>
</evidence>
<dbReference type="InterPro" id="IPR011043">
    <property type="entry name" value="Gal_Oxase/kelch_b-propeller"/>
</dbReference>
<dbReference type="AlphaFoldDB" id="A0A2U1FFL4"/>
<dbReference type="InterPro" id="IPR049305">
    <property type="entry name" value="GlxA-like_b-barrel"/>
</dbReference>
<dbReference type="Gene3D" id="2.130.10.80">
    <property type="entry name" value="Galactose oxidase/kelch, beta-propeller"/>
    <property type="match status" value="2"/>
</dbReference>
<dbReference type="CDD" id="cd02851">
    <property type="entry name" value="E_set_GO_C"/>
    <property type="match status" value="1"/>
</dbReference>
<dbReference type="PANTHER" id="PTHR32208">
    <property type="entry name" value="SECRETED PROTEIN-RELATED"/>
    <property type="match status" value="1"/>
</dbReference>
<gene>
    <name evidence="5" type="ORF">C8D89_104176</name>
</gene>
<evidence type="ECO:0000313" key="6">
    <source>
        <dbReference type="Proteomes" id="UP000245639"/>
    </source>
</evidence>
<dbReference type="RefSeq" id="WP_243417992.1">
    <property type="nucleotide sequence ID" value="NZ_QEKW01000004.1"/>
</dbReference>
<organism evidence="5 6">
    <name type="scientific">Actinomycetospora cinnamomea</name>
    <dbReference type="NCBI Taxonomy" id="663609"/>
    <lineage>
        <taxon>Bacteria</taxon>
        <taxon>Bacillati</taxon>
        <taxon>Actinomycetota</taxon>
        <taxon>Actinomycetes</taxon>
        <taxon>Pseudonocardiales</taxon>
        <taxon>Pseudonocardiaceae</taxon>
        <taxon>Actinomycetospora</taxon>
    </lineage>
</organism>
<dbReference type="Pfam" id="PF07250">
    <property type="entry name" value="Glyoxal_oxid_N"/>
    <property type="match status" value="1"/>
</dbReference>
<evidence type="ECO:0000256" key="1">
    <source>
        <dbReference type="ARBA" id="ARBA00022729"/>
    </source>
</evidence>
<dbReference type="Gene3D" id="2.60.40.10">
    <property type="entry name" value="Immunoglobulins"/>
    <property type="match status" value="1"/>
</dbReference>
<dbReference type="Proteomes" id="UP000245639">
    <property type="component" value="Unassembled WGS sequence"/>
</dbReference>
<comment type="caution">
    <text evidence="5">The sequence shown here is derived from an EMBL/GenBank/DDBJ whole genome shotgun (WGS) entry which is preliminary data.</text>
</comment>
<dbReference type="SUPFAM" id="SSF81296">
    <property type="entry name" value="E set domains"/>
    <property type="match status" value="1"/>
</dbReference>
<name>A0A2U1FFL4_9PSEU</name>